<organism evidence="5 6">
    <name type="scientific">Pseudoteredinibacter isoporae</name>
    <dbReference type="NCBI Taxonomy" id="570281"/>
    <lineage>
        <taxon>Bacteria</taxon>
        <taxon>Pseudomonadati</taxon>
        <taxon>Pseudomonadota</taxon>
        <taxon>Gammaproteobacteria</taxon>
        <taxon>Cellvibrionales</taxon>
        <taxon>Cellvibrionaceae</taxon>
        <taxon>Pseudoteredinibacter</taxon>
    </lineage>
</organism>
<reference evidence="5 6" key="1">
    <citation type="submission" date="2020-08" db="EMBL/GenBank/DDBJ databases">
        <title>Genomic Encyclopedia of Type Strains, Phase IV (KMG-IV): sequencing the most valuable type-strain genomes for metagenomic binning, comparative biology and taxonomic classification.</title>
        <authorList>
            <person name="Goeker M."/>
        </authorList>
    </citation>
    <scope>NUCLEOTIDE SEQUENCE [LARGE SCALE GENOMIC DNA]</scope>
    <source>
        <strain evidence="5 6">DSM 22368</strain>
    </source>
</reference>
<dbReference type="PRINTS" id="PR00038">
    <property type="entry name" value="HTHLUXR"/>
</dbReference>
<dbReference type="CDD" id="cd06170">
    <property type="entry name" value="LuxR_C_like"/>
    <property type="match status" value="1"/>
</dbReference>
<dbReference type="SUPFAM" id="SSF46894">
    <property type="entry name" value="C-terminal effector domain of the bipartite response regulators"/>
    <property type="match status" value="1"/>
</dbReference>
<sequence>MINKDTTYQVVELADALQKEESFDNFLDIALTRLERIFNASSSVILNWSDFKWGGRTLSKEDMFFHNYNVKGEWNYPDLHHQDPLYEWIQTGHCHNDLNAIRLSDLISFRQLKRTRFYSELLKEMDCRYVLTMAVHHQGEILASISVTRTQEEIDFSKSDVLLAQLITPILANALSHILLKNQNEQQLDIFNILNKKLSDQAIIIFSDDFKSVYRNDKMTRLGKQLSKYGNSITEIFERSARIRRNVELFKSHSKAKQKRLPKLINDVADINDKLSINIQLEFSIQNEKAYLLVYMERNRELNDASDIQVEYDLSPREHQVYQLAINGLDSREMGQELAISPWSVKNHLKNIYKKTGVNSRIQLTRLIQDKP</sequence>
<comment type="caution">
    <text evidence="5">The sequence shown here is derived from an EMBL/GenBank/DDBJ whole genome shotgun (WGS) entry which is preliminary data.</text>
</comment>
<evidence type="ECO:0000256" key="1">
    <source>
        <dbReference type="ARBA" id="ARBA00023015"/>
    </source>
</evidence>
<dbReference type="PROSITE" id="PS50043">
    <property type="entry name" value="HTH_LUXR_2"/>
    <property type="match status" value="1"/>
</dbReference>
<dbReference type="GO" id="GO:0003677">
    <property type="term" value="F:DNA binding"/>
    <property type="evidence" value="ECO:0007669"/>
    <property type="project" value="UniProtKB-KW"/>
</dbReference>
<dbReference type="Gene3D" id="1.10.10.10">
    <property type="entry name" value="Winged helix-like DNA-binding domain superfamily/Winged helix DNA-binding domain"/>
    <property type="match status" value="1"/>
</dbReference>
<dbReference type="Proteomes" id="UP000528457">
    <property type="component" value="Unassembled WGS sequence"/>
</dbReference>
<proteinExistence type="predicted"/>
<dbReference type="Pfam" id="PF00196">
    <property type="entry name" value="GerE"/>
    <property type="match status" value="1"/>
</dbReference>
<dbReference type="InterPro" id="IPR000792">
    <property type="entry name" value="Tscrpt_reg_LuxR_C"/>
</dbReference>
<dbReference type="InterPro" id="IPR036388">
    <property type="entry name" value="WH-like_DNA-bd_sf"/>
</dbReference>
<feature type="domain" description="HTH luxR-type" evidence="4">
    <location>
        <begin position="307"/>
        <end position="372"/>
    </location>
</feature>
<evidence type="ECO:0000313" key="6">
    <source>
        <dbReference type="Proteomes" id="UP000528457"/>
    </source>
</evidence>
<gene>
    <name evidence="5" type="ORF">HNR48_001575</name>
</gene>
<dbReference type="RefSeq" id="WP_166848887.1">
    <property type="nucleotide sequence ID" value="NZ_JAAONY010000001.1"/>
</dbReference>
<evidence type="ECO:0000256" key="3">
    <source>
        <dbReference type="ARBA" id="ARBA00023163"/>
    </source>
</evidence>
<name>A0A7X0MXT4_9GAMM</name>
<accession>A0A7X0MXT4</accession>
<dbReference type="InterPro" id="IPR016032">
    <property type="entry name" value="Sig_transdc_resp-reg_C-effctor"/>
</dbReference>
<keyword evidence="2 5" id="KW-0238">DNA-binding</keyword>
<dbReference type="PANTHER" id="PTHR44688:SF16">
    <property type="entry name" value="DNA-BINDING TRANSCRIPTIONAL ACTIVATOR DEVR_DOSR"/>
    <property type="match status" value="1"/>
</dbReference>
<keyword evidence="6" id="KW-1185">Reference proteome</keyword>
<dbReference type="GO" id="GO:0006355">
    <property type="term" value="P:regulation of DNA-templated transcription"/>
    <property type="evidence" value="ECO:0007669"/>
    <property type="project" value="InterPro"/>
</dbReference>
<dbReference type="PANTHER" id="PTHR44688">
    <property type="entry name" value="DNA-BINDING TRANSCRIPTIONAL ACTIVATOR DEVR_DOSR"/>
    <property type="match status" value="1"/>
</dbReference>
<keyword evidence="1" id="KW-0805">Transcription regulation</keyword>
<dbReference type="EMBL" id="JACHHT010000001">
    <property type="protein sequence ID" value="MBB6521297.1"/>
    <property type="molecule type" value="Genomic_DNA"/>
</dbReference>
<dbReference type="AlphaFoldDB" id="A0A7X0MXT4"/>
<dbReference type="InterPro" id="IPR003018">
    <property type="entry name" value="GAF"/>
</dbReference>
<dbReference type="SUPFAM" id="SSF55781">
    <property type="entry name" value="GAF domain-like"/>
    <property type="match status" value="1"/>
</dbReference>
<evidence type="ECO:0000256" key="2">
    <source>
        <dbReference type="ARBA" id="ARBA00023125"/>
    </source>
</evidence>
<keyword evidence="3" id="KW-0804">Transcription</keyword>
<evidence type="ECO:0000259" key="4">
    <source>
        <dbReference type="PROSITE" id="PS50043"/>
    </source>
</evidence>
<dbReference type="Pfam" id="PF01590">
    <property type="entry name" value="GAF"/>
    <property type="match status" value="1"/>
</dbReference>
<evidence type="ECO:0000313" key="5">
    <source>
        <dbReference type="EMBL" id="MBB6521297.1"/>
    </source>
</evidence>
<dbReference type="Gene3D" id="3.30.450.40">
    <property type="match status" value="1"/>
</dbReference>
<protein>
    <submittedName>
        <fullName evidence="5">DNA-binding CsgD family transcriptional regulator</fullName>
    </submittedName>
</protein>
<dbReference type="InParanoid" id="A0A7X0MXT4"/>
<dbReference type="InterPro" id="IPR029016">
    <property type="entry name" value="GAF-like_dom_sf"/>
</dbReference>
<dbReference type="SMART" id="SM00421">
    <property type="entry name" value="HTH_LUXR"/>
    <property type="match status" value="1"/>
</dbReference>